<sequence length="409" mass="44834">MSMGGVPLKLGSWHKCDIRNVGKDITLARVGHTAHHLHTDDNSDWLLLIGGASFSSCCKDCLLYSVRNGQVCPIESADSLSESGFERYEHASVLLDNELVIFGGATAEGPLNDVIHAKLEVETSASLPGRLFASSVPTAAAINVAPRTQHTAACLTSTGELVVFAGGDRGSVPVDDQKVHLYEVKTSRWRVVEVQDEGRAPCRRMGHLMLPLPSPPSPQDLHELTTTTLYVHGGMAGNDFFDDLFYLSIERTLDEDKTRVVGEWHNIRTAVTQEGPWPSPRAGHGGAFIPSSSTSFPRLFIFGGVNADGPLNDIQYFDKGSMQWTAVMSEGEVPQPRLDFAFTTLRLRIPNPKFSPQLVLDSNDPSTERKRVGEREESLIWCSYLFIHGGMDAGHEVFHDAYLCCLDDA</sequence>
<dbReference type="InterPro" id="IPR015915">
    <property type="entry name" value="Kelch-typ_b-propeller"/>
</dbReference>
<reference evidence="5" key="2">
    <citation type="submission" date="2014-06" db="EMBL/GenBank/DDBJ databases">
        <authorList>
            <person name="Aslett M."/>
        </authorList>
    </citation>
    <scope>NUCLEOTIDE SEQUENCE</scope>
</reference>
<evidence type="ECO:0000313" key="6">
    <source>
        <dbReference type="Proteomes" id="UP000492820"/>
    </source>
</evidence>
<organism evidence="5">
    <name type="scientific">Echinococcus granulosus</name>
    <name type="common">Hydatid tapeworm</name>
    <dbReference type="NCBI Taxonomy" id="6210"/>
    <lineage>
        <taxon>Eukaryota</taxon>
        <taxon>Metazoa</taxon>
        <taxon>Spiralia</taxon>
        <taxon>Lophotrochozoa</taxon>
        <taxon>Platyhelminthes</taxon>
        <taxon>Cestoda</taxon>
        <taxon>Eucestoda</taxon>
        <taxon>Cyclophyllidea</taxon>
        <taxon>Taeniidae</taxon>
        <taxon>Echinococcus</taxon>
        <taxon>Echinococcus granulosus group</taxon>
    </lineage>
</organism>
<proteinExistence type="predicted"/>
<dbReference type="PANTHER" id="PTHR46647:SF1">
    <property type="entry name" value="RAB9 EFFECTOR PROTEIN WITH KELCH MOTIFS"/>
    <property type="match status" value="1"/>
</dbReference>
<dbReference type="SUPFAM" id="SSF117281">
    <property type="entry name" value="Kelch motif"/>
    <property type="match status" value="1"/>
</dbReference>
<keyword evidence="2" id="KW-0677">Repeat</keyword>
<protein>
    <recommendedName>
        <fullName evidence="4">Rab9 effector protein with kelch motifs</fullName>
    </recommendedName>
</protein>
<dbReference type="Gene3D" id="2.120.10.80">
    <property type="entry name" value="Kelch-type beta propeller"/>
    <property type="match status" value="2"/>
</dbReference>
<evidence type="ECO:0000313" key="7">
    <source>
        <dbReference type="WBParaSite" id="EgrG_000460800"/>
    </source>
</evidence>
<dbReference type="WBParaSite" id="EgrG_000460800">
    <property type="protein sequence ID" value="EgrG_000460800"/>
    <property type="gene ID" value="EgrG_000460800"/>
</dbReference>
<dbReference type="Pfam" id="PF24681">
    <property type="entry name" value="Kelch_KLHDC2_KLHL20_DRC7"/>
    <property type="match status" value="2"/>
</dbReference>
<comment type="function">
    <text evidence="3">Rab9 effector required for endosome to trans-Golgi network (TGN) transport.</text>
</comment>
<evidence type="ECO:0000256" key="2">
    <source>
        <dbReference type="ARBA" id="ARBA00022737"/>
    </source>
</evidence>
<dbReference type="AlphaFoldDB" id="A0A068WHV4"/>
<dbReference type="EMBL" id="LK028579">
    <property type="protein sequence ID" value="CDS19313.1"/>
    <property type="molecule type" value="Genomic_DNA"/>
</dbReference>
<reference evidence="5 6" key="1">
    <citation type="journal article" date="2013" name="Nature">
        <title>The genomes of four tapeworm species reveal adaptations to parasitism.</title>
        <authorList>
            <person name="Tsai I.J."/>
            <person name="Zarowiecki M."/>
            <person name="Holroyd N."/>
            <person name="Garciarrubio A."/>
            <person name="Sanchez-Flores A."/>
            <person name="Brooks K.L."/>
            <person name="Tracey A."/>
            <person name="Bobes R.J."/>
            <person name="Fragoso G."/>
            <person name="Sciutto E."/>
            <person name="Aslett M."/>
            <person name="Beasley H."/>
            <person name="Bennett H.M."/>
            <person name="Cai J."/>
            <person name="Camicia F."/>
            <person name="Clark R."/>
            <person name="Cucher M."/>
            <person name="De Silva N."/>
            <person name="Day T.A."/>
            <person name="Deplazes P."/>
            <person name="Estrada K."/>
            <person name="Fernandez C."/>
            <person name="Holland P.W."/>
            <person name="Hou J."/>
            <person name="Hu S."/>
            <person name="Huckvale T."/>
            <person name="Hung S.S."/>
            <person name="Kamenetzky L."/>
            <person name="Keane J.A."/>
            <person name="Kiss F."/>
            <person name="Koziol U."/>
            <person name="Lambert O."/>
            <person name="Liu K."/>
            <person name="Luo X."/>
            <person name="Luo Y."/>
            <person name="Macchiaroli N."/>
            <person name="Nichol S."/>
            <person name="Paps J."/>
            <person name="Parkinson J."/>
            <person name="Pouchkina-Stantcheva N."/>
            <person name="Riddiford N."/>
            <person name="Rosenzvit M."/>
            <person name="Salinas G."/>
            <person name="Wasmuth J.D."/>
            <person name="Zamanian M."/>
            <person name="Zheng Y."/>
            <person name="Cai X."/>
            <person name="Soberon X."/>
            <person name="Olson P.D."/>
            <person name="Laclette J.P."/>
            <person name="Brehm K."/>
            <person name="Berriman M."/>
            <person name="Garciarrubio A."/>
            <person name="Bobes R.J."/>
            <person name="Fragoso G."/>
            <person name="Sanchez-Flores A."/>
            <person name="Estrada K."/>
            <person name="Cevallos M.A."/>
            <person name="Morett E."/>
            <person name="Gonzalez V."/>
            <person name="Portillo T."/>
            <person name="Ochoa-Leyva A."/>
            <person name="Jose M.V."/>
            <person name="Sciutto E."/>
            <person name="Landa A."/>
            <person name="Jimenez L."/>
            <person name="Valdes V."/>
            <person name="Carrero J.C."/>
            <person name="Larralde C."/>
            <person name="Morales-Montor J."/>
            <person name="Limon-Lason J."/>
            <person name="Soberon X."/>
            <person name="Laclette J.P."/>
        </authorList>
    </citation>
    <scope>NUCLEOTIDE SEQUENCE [LARGE SCALE GENOMIC DNA]</scope>
</reference>
<evidence type="ECO:0000256" key="4">
    <source>
        <dbReference type="ARBA" id="ARBA00039295"/>
    </source>
</evidence>
<dbReference type="InterPro" id="IPR052124">
    <property type="entry name" value="Rab9_kelch_effector"/>
</dbReference>
<evidence type="ECO:0000256" key="3">
    <source>
        <dbReference type="ARBA" id="ARBA00037224"/>
    </source>
</evidence>
<gene>
    <name evidence="5" type="ORF">EgrG_000460800</name>
</gene>
<name>A0A068WHV4_ECHGR</name>
<reference evidence="7" key="3">
    <citation type="submission" date="2020-10" db="UniProtKB">
        <authorList>
            <consortium name="WormBaseParasite"/>
        </authorList>
    </citation>
    <scope>IDENTIFICATION</scope>
</reference>
<evidence type="ECO:0000256" key="1">
    <source>
        <dbReference type="ARBA" id="ARBA00022441"/>
    </source>
</evidence>
<accession>A0A068WHV4</accession>
<evidence type="ECO:0000313" key="5">
    <source>
        <dbReference type="EMBL" id="CDS19313.1"/>
    </source>
</evidence>
<dbReference type="PANTHER" id="PTHR46647">
    <property type="entry name" value="RAB9 EFFECTOR PROTEIN WITH KELCH MOTIFS"/>
    <property type="match status" value="1"/>
</dbReference>
<dbReference type="Proteomes" id="UP000492820">
    <property type="component" value="Unassembled WGS sequence"/>
</dbReference>
<keyword evidence="1" id="KW-0880">Kelch repeat</keyword>